<dbReference type="Gene3D" id="2.30.29.150">
    <property type="match status" value="2"/>
</dbReference>
<dbReference type="Pfam" id="PF21091">
    <property type="entry name" value="SPT16_C"/>
    <property type="match status" value="1"/>
</dbReference>
<evidence type="ECO:0000256" key="2">
    <source>
        <dbReference type="ARBA" id="ARBA00022454"/>
    </source>
</evidence>
<evidence type="ECO:0000256" key="7">
    <source>
        <dbReference type="ARBA" id="ARBA00023163"/>
    </source>
</evidence>
<evidence type="ECO:0000256" key="8">
    <source>
        <dbReference type="ARBA" id="ARBA00023204"/>
    </source>
</evidence>
<evidence type="ECO:0000256" key="1">
    <source>
        <dbReference type="ARBA" id="ARBA00010779"/>
    </source>
</evidence>
<dbReference type="InterPro" id="IPR011993">
    <property type="entry name" value="PH-like_dom_sf"/>
</dbReference>
<comment type="subunit">
    <text evidence="10">Component of the FACT complex.</text>
</comment>
<feature type="compositionally biased region" description="Basic and acidic residues" evidence="11">
    <location>
        <begin position="580"/>
        <end position="611"/>
    </location>
</feature>
<evidence type="ECO:0000256" key="11">
    <source>
        <dbReference type="SAM" id="MobiDB-lite"/>
    </source>
</evidence>
<name>A0AAV4WI45_CAEEX</name>
<feature type="region of interest" description="Disordered" evidence="11">
    <location>
        <begin position="512"/>
        <end position="662"/>
    </location>
</feature>
<comment type="similarity">
    <text evidence="1 10">Belongs to the peptidase M24 family. SPT16 subfamily.</text>
</comment>
<evidence type="ECO:0000313" key="15">
    <source>
        <dbReference type="Proteomes" id="UP001054945"/>
    </source>
</evidence>
<keyword evidence="15" id="KW-1185">Reference proteome</keyword>
<evidence type="ECO:0000259" key="12">
    <source>
        <dbReference type="SMART" id="SM01286"/>
    </source>
</evidence>
<dbReference type="InterPro" id="IPR048969">
    <property type="entry name" value="FACT_SPT16_C"/>
</dbReference>
<dbReference type="InterPro" id="IPR013953">
    <property type="entry name" value="FACT_SPT16_M"/>
</dbReference>
<dbReference type="Proteomes" id="UP001054945">
    <property type="component" value="Unassembled WGS sequence"/>
</dbReference>
<dbReference type="GO" id="GO:0006281">
    <property type="term" value="P:DNA repair"/>
    <property type="evidence" value="ECO:0007669"/>
    <property type="project" value="UniProtKB-UniRule"/>
</dbReference>
<protein>
    <recommendedName>
        <fullName evidence="10">FACT complex subunit</fullName>
    </recommendedName>
</protein>
<dbReference type="FunFam" id="2.30.29.30:FF:000017">
    <property type="entry name" value="FACT complex subunit SPT16"/>
    <property type="match status" value="1"/>
</dbReference>
<evidence type="ECO:0000256" key="3">
    <source>
        <dbReference type="ARBA" id="ARBA00022705"/>
    </source>
</evidence>
<organism evidence="14 15">
    <name type="scientific">Caerostris extrusa</name>
    <name type="common">Bark spider</name>
    <name type="synonym">Caerostris bankana</name>
    <dbReference type="NCBI Taxonomy" id="172846"/>
    <lineage>
        <taxon>Eukaryota</taxon>
        <taxon>Metazoa</taxon>
        <taxon>Ecdysozoa</taxon>
        <taxon>Arthropoda</taxon>
        <taxon>Chelicerata</taxon>
        <taxon>Arachnida</taxon>
        <taxon>Araneae</taxon>
        <taxon>Araneomorphae</taxon>
        <taxon>Entelegynae</taxon>
        <taxon>Araneoidea</taxon>
        <taxon>Araneidae</taxon>
        <taxon>Caerostris</taxon>
    </lineage>
</organism>
<dbReference type="InterPro" id="IPR056595">
    <property type="entry name" value="Fact-SPT16_PH"/>
</dbReference>
<keyword evidence="9 10" id="KW-0539">Nucleus</keyword>
<dbReference type="InterPro" id="IPR013719">
    <property type="entry name" value="RTT106/SPT16-like_middle_dom"/>
</dbReference>
<sequence length="662" mass="75399">MVFSVNIGFSNLQKKAADDKPAEIYALFVGDTVLVNDGAPCTILTNSKKKLKNVAIVLKDDDEEEEEDEETIVPQEENLGRGGRRTAIMDSKLRTEQSAEEKRKAHQKELAEQLNKEARARLAEQTGVEKEEKVRKSNVSYKSVGQLPKEAELKELKLYVDKKYETLILPILGVNVPYHISTIKNISQSVEGTYTYLRLNFYHPGAALGRNEGNIFPNPEATFLKEITYRSTNLKEPGELSAPSSNLNTAFRLIKEVQKKYKTREAEEREKEGIVKQDTLVLSSNKGNPKLKDLYIRPNIYSKRISGTLEAHSNGFRFTSNALMFGKKRNNDVQFYTEVGEITTDLGKHQHMHDRDDLAAEQAERDLRQKLKSAFKSFCDKVEQMTKQEVEFDTPFRELGFPGVPYRSTVQLQPTSGCLVNLTDWPPFVITLEEIELVHFERVQFHLKNFDMVFVFKDYHRKVAMVNAIPMNMLDHVKEWLNSCDIRYTEGIQSLNWTKIMKTITDDPEGFFESGGWSFLDPESEGEEGGDDEDSEEDDQYQPSGSDDEEESSDEEELSGGSDFSEEEDSSEGDLGTSEESGKDWSELEEEAARADRERDDFQDEHIDKRKPSSHKSSHKSSSSKSSKKSPVKSKGGKSSKDNKRKRESDNKHKSSNKKQRK</sequence>
<dbReference type="SMART" id="SM01286">
    <property type="entry name" value="SPT16"/>
    <property type="match status" value="1"/>
</dbReference>
<evidence type="ECO:0000256" key="9">
    <source>
        <dbReference type="ARBA" id="ARBA00023242"/>
    </source>
</evidence>
<comment type="caution">
    <text evidence="14">The sequence shown here is derived from an EMBL/GenBank/DDBJ whole genome shotgun (WGS) entry which is preliminary data.</text>
</comment>
<dbReference type="GO" id="GO:0006368">
    <property type="term" value="P:transcription elongation by RNA polymerase II"/>
    <property type="evidence" value="ECO:0007669"/>
    <property type="project" value="TreeGrafter"/>
</dbReference>
<feature type="compositionally biased region" description="Basic residues" evidence="11">
    <location>
        <begin position="626"/>
        <end position="638"/>
    </location>
</feature>
<dbReference type="GO" id="GO:0035101">
    <property type="term" value="C:FACT complex"/>
    <property type="evidence" value="ECO:0007669"/>
    <property type="project" value="UniProtKB-UniRule"/>
</dbReference>
<dbReference type="SMART" id="SM01287">
    <property type="entry name" value="Rtt106"/>
    <property type="match status" value="1"/>
</dbReference>
<keyword evidence="3 10" id="KW-0235">DNA replication</keyword>
<dbReference type="GO" id="GO:0006260">
    <property type="term" value="P:DNA replication"/>
    <property type="evidence" value="ECO:0007669"/>
    <property type="project" value="UniProtKB-KW"/>
</dbReference>
<evidence type="ECO:0000259" key="13">
    <source>
        <dbReference type="SMART" id="SM01287"/>
    </source>
</evidence>
<comment type="subcellular location">
    <subcellularLocation>
        <location evidence="10">Nucleus</location>
    </subcellularLocation>
    <subcellularLocation>
        <location evidence="10">Chromosome</location>
    </subcellularLocation>
</comment>
<dbReference type="Pfam" id="PF24824">
    <property type="entry name" value="PH_SPT16"/>
    <property type="match status" value="1"/>
</dbReference>
<gene>
    <name evidence="14" type="primary">dre4</name>
    <name evidence="14" type="ORF">CEXT_242091</name>
</gene>
<evidence type="ECO:0000313" key="14">
    <source>
        <dbReference type="EMBL" id="GIY82432.1"/>
    </source>
</evidence>
<dbReference type="InterPro" id="IPR040258">
    <property type="entry name" value="Spt16"/>
</dbReference>
<dbReference type="Gene3D" id="2.30.29.210">
    <property type="entry name" value="FACT complex subunit Spt16p/Cdc68p"/>
    <property type="match status" value="1"/>
</dbReference>
<feature type="compositionally biased region" description="Acidic residues" evidence="11">
    <location>
        <begin position="522"/>
        <end position="572"/>
    </location>
</feature>
<evidence type="ECO:0000256" key="4">
    <source>
        <dbReference type="ARBA" id="ARBA00022763"/>
    </source>
</evidence>
<feature type="region of interest" description="Disordered" evidence="11">
    <location>
        <begin position="61"/>
        <end position="84"/>
    </location>
</feature>
<keyword evidence="2 10" id="KW-0158">Chromosome</keyword>
<keyword evidence="8 10" id="KW-0234">DNA repair</keyword>
<accession>A0AAV4WI45</accession>
<dbReference type="Pfam" id="PF08644">
    <property type="entry name" value="SPT16"/>
    <property type="match status" value="1"/>
</dbReference>
<dbReference type="Pfam" id="PF08512">
    <property type="entry name" value="Rttp106-like_middle"/>
    <property type="match status" value="1"/>
</dbReference>
<evidence type="ECO:0000256" key="5">
    <source>
        <dbReference type="ARBA" id="ARBA00023015"/>
    </source>
</evidence>
<evidence type="ECO:0000256" key="6">
    <source>
        <dbReference type="ARBA" id="ARBA00023054"/>
    </source>
</evidence>
<dbReference type="Gene3D" id="2.30.29.30">
    <property type="entry name" value="Pleckstrin-homology domain (PH domain)/Phosphotyrosine-binding domain (PTB)"/>
    <property type="match status" value="1"/>
</dbReference>
<evidence type="ECO:0000256" key="10">
    <source>
        <dbReference type="RuleBase" id="RU367052"/>
    </source>
</evidence>
<dbReference type="PANTHER" id="PTHR13980">
    <property type="entry name" value="CDC68 RELATED"/>
    <property type="match status" value="1"/>
</dbReference>
<dbReference type="FunFam" id="2.30.29.210:FF:000001">
    <property type="entry name" value="FACT complex subunit spt16"/>
    <property type="match status" value="1"/>
</dbReference>
<proteinExistence type="inferred from homology"/>
<dbReference type="GO" id="GO:0031491">
    <property type="term" value="F:nucleosome binding"/>
    <property type="evidence" value="ECO:0007669"/>
    <property type="project" value="TreeGrafter"/>
</dbReference>
<feature type="domain" description="FACT complex subunit SPT16 middle" evidence="12">
    <location>
        <begin position="158"/>
        <end position="318"/>
    </location>
</feature>
<feature type="domain" description="Histone chaperone RTT106/FACT complex subunit SPT16-like middle" evidence="13">
    <location>
        <begin position="401"/>
        <end position="491"/>
    </location>
</feature>
<keyword evidence="5 10" id="KW-0805">Transcription regulation</keyword>
<reference evidence="14 15" key="1">
    <citation type="submission" date="2021-06" db="EMBL/GenBank/DDBJ databases">
        <title>Caerostris extrusa draft genome.</title>
        <authorList>
            <person name="Kono N."/>
            <person name="Arakawa K."/>
        </authorList>
    </citation>
    <scope>NUCLEOTIDE SEQUENCE [LARGE SCALE GENOMIC DNA]</scope>
</reference>
<keyword evidence="7 10" id="KW-0804">Transcription</keyword>
<comment type="function">
    <text evidence="10">Component of the FACT complex, a general chromatin factor that acts to reorganize nucleosomes. The FACT complex is involved in multiple processes that require DNA as a template such as mRNA elongation, DNA replication and DNA repair. During transcription elongation the FACT complex acts as a histone chaperone that both destabilizes and restores nucleosomal structure. It facilitates the passage of RNA polymerase II and transcription by promoting the dissociation of one histone H2A-H2B dimer from the nucleosome, then subsequently promotes the reestablishment of the nucleosome following the passage of RNA polymerase II.</text>
</comment>
<dbReference type="PANTHER" id="PTHR13980:SF15">
    <property type="entry name" value="FACT COMPLEX SUBUNIT SPT16"/>
    <property type="match status" value="1"/>
</dbReference>
<keyword evidence="6" id="KW-0175">Coiled coil</keyword>
<feature type="compositionally biased region" description="Acidic residues" evidence="11">
    <location>
        <begin position="61"/>
        <end position="71"/>
    </location>
</feature>
<dbReference type="AlphaFoldDB" id="A0AAV4WI45"/>
<keyword evidence="4 10" id="KW-0227">DNA damage</keyword>
<feature type="compositionally biased region" description="Basic and acidic residues" evidence="11">
    <location>
        <begin position="639"/>
        <end position="653"/>
    </location>
</feature>
<dbReference type="EMBL" id="BPLR01016247">
    <property type="protein sequence ID" value="GIY82432.1"/>
    <property type="molecule type" value="Genomic_DNA"/>
</dbReference>